<evidence type="ECO:0000313" key="2">
    <source>
        <dbReference type="EMBL" id="EQB60520.1"/>
    </source>
</evidence>
<name>T0MHR8_9MICR</name>
<dbReference type="OrthoDB" id="10022113at2759"/>
<proteinExistence type="predicted"/>
<dbReference type="HOGENOM" id="CLU_034494_0_0_1"/>
<gene>
    <name evidence="2" type="ORF">NAPIS_ORF01894</name>
</gene>
<accession>T0MHR8</accession>
<protein>
    <submittedName>
        <fullName evidence="2">Ubiquitin-protein ligase</fullName>
    </submittedName>
</protein>
<keyword evidence="3" id="KW-1185">Reference proteome</keyword>
<keyword evidence="1" id="KW-1133">Transmembrane helix</keyword>
<evidence type="ECO:0000313" key="3">
    <source>
        <dbReference type="Proteomes" id="UP000053780"/>
    </source>
</evidence>
<evidence type="ECO:0000256" key="1">
    <source>
        <dbReference type="SAM" id="Phobius"/>
    </source>
</evidence>
<dbReference type="EMBL" id="KE647277">
    <property type="protein sequence ID" value="EQB60520.1"/>
    <property type="molecule type" value="Genomic_DNA"/>
</dbReference>
<dbReference type="VEuPathDB" id="MicrosporidiaDB:NAPIS_ORF01894"/>
<reference evidence="2 3" key="1">
    <citation type="journal article" date="2013" name="BMC Genomics">
        <title>Genome sequencing and comparative genomics of honey bee microsporidia, Nosema apis reveal novel insights into host-parasite interactions.</title>
        <authorList>
            <person name="Chen Yp."/>
            <person name="Pettis J.S."/>
            <person name="Zhao Y."/>
            <person name="Liu X."/>
            <person name="Tallon L.J."/>
            <person name="Sadzewicz L.D."/>
            <person name="Li R."/>
            <person name="Zheng H."/>
            <person name="Huang S."/>
            <person name="Zhang X."/>
            <person name="Hamilton M.C."/>
            <person name="Pernal S.F."/>
            <person name="Melathopoulos A.P."/>
            <person name="Yan X."/>
            <person name="Evans J.D."/>
        </authorList>
    </citation>
    <scope>NUCLEOTIDE SEQUENCE [LARGE SCALE GENOMIC DNA]</scope>
    <source>
        <strain evidence="2 3">BRL 01</strain>
    </source>
</reference>
<keyword evidence="1" id="KW-0472">Membrane</keyword>
<dbReference type="AlphaFoldDB" id="T0MHR8"/>
<sequence length="568" mass="64989">MVSFPMKTLIKNFFLMAYADIFNKRHYDMVGVGSDSRQLLIYAYDDNYDIYKQKFSYNFDNKIFSIIPCDLESNGNTGLIISFKTEENYFENILLDFKKEKGNLNVDIIDLENTISAPFLFTNWENAKPAVFLDTSKNIKMLCMNDGTISYEILKNLINEDERLKNDHASTFVDLTGNLQSDLCLFVNKNGSTWLKVFESKPNGFNLLFEIELTNNKIGPVLFGDFTNSGMNSMIFVEDDPNGPVLNLYINKGRRENPIHYKSLKVSLEAINIEKGLFSKDSLYHKKIPINSLYPKAQAIYNLEELNNISGGIYVTDIDLDGTPEIFLLIKNEHSKKIILPLKFNNTLNDFIIYDEINAYLRVEDVVISFSTVDYRNKGKEDIILNIIENGSPIIIAYENTLNKANMKLSLTTSLINKGSNKYGMSLPGISYMLIFNDGNNLKISTNFGSGPFLHLVSQTSTIGLGDSAFMINILRIGISEHNKHKDIYFIDNSIIQNFDLIIFLGEYGKYKIVAFFNTSEYTFKILIVLITVISVNLLFLLILYWRQSKHQKIIRSKDSTHPLFRSL</sequence>
<feature type="transmembrane region" description="Helical" evidence="1">
    <location>
        <begin position="526"/>
        <end position="546"/>
    </location>
</feature>
<dbReference type="Proteomes" id="UP000053780">
    <property type="component" value="Unassembled WGS sequence"/>
</dbReference>
<dbReference type="GO" id="GO:0016874">
    <property type="term" value="F:ligase activity"/>
    <property type="evidence" value="ECO:0007669"/>
    <property type="project" value="UniProtKB-KW"/>
</dbReference>
<keyword evidence="1" id="KW-0812">Transmembrane</keyword>
<organism evidence="2 3">
    <name type="scientific">Vairimorpha apis BRL 01</name>
    <dbReference type="NCBI Taxonomy" id="1037528"/>
    <lineage>
        <taxon>Eukaryota</taxon>
        <taxon>Fungi</taxon>
        <taxon>Fungi incertae sedis</taxon>
        <taxon>Microsporidia</taxon>
        <taxon>Nosematidae</taxon>
        <taxon>Vairimorpha</taxon>
    </lineage>
</organism>
<keyword evidence="2" id="KW-0436">Ligase</keyword>